<name>A0A1S1X432_9NEIS</name>
<proteinExistence type="predicted"/>
<organism evidence="1 3">
    <name type="scientific">Chromobacterium sphagni</name>
    <dbReference type="NCBI Taxonomy" id="1903179"/>
    <lineage>
        <taxon>Bacteria</taxon>
        <taxon>Pseudomonadati</taxon>
        <taxon>Pseudomonadota</taxon>
        <taxon>Betaproteobacteria</taxon>
        <taxon>Neisseriales</taxon>
        <taxon>Chromobacteriaceae</taxon>
        <taxon>Chromobacterium</taxon>
    </lineage>
</organism>
<protein>
    <submittedName>
        <fullName evidence="1">Uncharacterized protein</fullName>
    </submittedName>
</protein>
<accession>A0A1S1X432</accession>
<comment type="caution">
    <text evidence="1">The sequence shown here is derived from an EMBL/GenBank/DDBJ whole genome shotgun (WGS) entry which is preliminary data.</text>
</comment>
<sequence length="77" mass="8758">MPQRQRLLQLATACAVLLELDKLDGVEWARLPNGSHYRLDEHGNERLLLWRDAAGGRAQLPCRELALEQAAQWLLAQ</sequence>
<dbReference type="Proteomes" id="UP000180280">
    <property type="component" value="Unassembled WGS sequence"/>
</dbReference>
<dbReference type="STRING" id="1903179.BI347_12550"/>
<reference evidence="3 4" key="1">
    <citation type="submission" date="2016-09" db="EMBL/GenBank/DDBJ databases">
        <title>Chromobacterium muskegensis sp. nov., an insecticidal bacterium isolated from Sphagnum bogs.</title>
        <authorList>
            <person name="Sparks M.E."/>
            <person name="Blackburn M.B."/>
            <person name="Gundersen-Rindal D.E."/>
            <person name="Mitchell A."/>
            <person name="Farrar R."/>
            <person name="Kuhar D."/>
        </authorList>
    </citation>
    <scope>NUCLEOTIDE SEQUENCE [LARGE SCALE GENOMIC DNA]</scope>
    <source>
        <strain evidence="2 4">14B-1</strain>
        <strain evidence="1 3">37-2</strain>
    </source>
</reference>
<dbReference type="Proteomes" id="UP000180088">
    <property type="component" value="Unassembled WGS sequence"/>
</dbReference>
<dbReference type="EMBL" id="MKCS01000001">
    <property type="protein sequence ID" value="OHX14239.1"/>
    <property type="molecule type" value="Genomic_DNA"/>
</dbReference>
<evidence type="ECO:0000313" key="3">
    <source>
        <dbReference type="Proteomes" id="UP000180088"/>
    </source>
</evidence>
<keyword evidence="4" id="KW-1185">Reference proteome</keyword>
<gene>
    <name evidence="2" type="ORF">BI344_12465</name>
    <name evidence="1" type="ORF">BI347_12550</name>
</gene>
<dbReference type="EMBL" id="MKCT01000083">
    <property type="protein sequence ID" value="OHX16234.1"/>
    <property type="molecule type" value="Genomic_DNA"/>
</dbReference>
<evidence type="ECO:0000313" key="4">
    <source>
        <dbReference type="Proteomes" id="UP000180280"/>
    </source>
</evidence>
<evidence type="ECO:0000313" key="1">
    <source>
        <dbReference type="EMBL" id="OHX14239.1"/>
    </source>
</evidence>
<evidence type="ECO:0000313" key="2">
    <source>
        <dbReference type="EMBL" id="OHX16234.1"/>
    </source>
</evidence>
<dbReference type="AlphaFoldDB" id="A0A1S1X432"/>